<name>A0A921SMW6_9MICO</name>
<accession>A0A921SMW6</accession>
<dbReference type="AlphaFoldDB" id="A0A921SMW6"/>
<proteinExistence type="predicted"/>
<reference evidence="1" key="2">
    <citation type="submission" date="2021-09" db="EMBL/GenBank/DDBJ databases">
        <authorList>
            <person name="Gilroy R."/>
        </authorList>
    </citation>
    <scope>NUCLEOTIDE SEQUENCE</scope>
    <source>
        <strain evidence="1">ChiGjej5B5-7349</strain>
    </source>
</reference>
<dbReference type="Proteomes" id="UP000784435">
    <property type="component" value="Unassembled WGS sequence"/>
</dbReference>
<gene>
    <name evidence="1" type="ORF">K8V08_02475</name>
</gene>
<sequence>MSPDSAREFTVDGETFFVTAEPRSQYRFDWVSGPNPDYGFVTSIYPQGHMTDEQIVASIHDFLAEIDLETGYLAD</sequence>
<reference evidence="1" key="1">
    <citation type="journal article" date="2021" name="PeerJ">
        <title>Extensive microbial diversity within the chicken gut microbiome revealed by metagenomics and culture.</title>
        <authorList>
            <person name="Gilroy R."/>
            <person name="Ravi A."/>
            <person name="Getino M."/>
            <person name="Pursley I."/>
            <person name="Horton D.L."/>
            <person name="Alikhan N.F."/>
            <person name="Baker D."/>
            <person name="Gharbi K."/>
            <person name="Hall N."/>
            <person name="Watson M."/>
            <person name="Adriaenssens E.M."/>
            <person name="Foster-Nyarko E."/>
            <person name="Jarju S."/>
            <person name="Secka A."/>
            <person name="Antonio M."/>
            <person name="Oren A."/>
            <person name="Chaudhuri R.R."/>
            <person name="La Ragione R."/>
            <person name="Hildebrand F."/>
            <person name="Pallen M.J."/>
        </authorList>
    </citation>
    <scope>NUCLEOTIDE SEQUENCE</scope>
    <source>
        <strain evidence="1">ChiGjej5B5-7349</strain>
    </source>
</reference>
<evidence type="ECO:0000313" key="2">
    <source>
        <dbReference type="Proteomes" id="UP000784435"/>
    </source>
</evidence>
<comment type="caution">
    <text evidence="1">The sequence shown here is derived from an EMBL/GenBank/DDBJ whole genome shotgun (WGS) entry which is preliminary data.</text>
</comment>
<evidence type="ECO:0000313" key="1">
    <source>
        <dbReference type="EMBL" id="HJG79259.1"/>
    </source>
</evidence>
<organism evidence="1 2">
    <name type="scientific">Brevibacterium senegalense</name>
    <dbReference type="NCBI Taxonomy" id="1033736"/>
    <lineage>
        <taxon>Bacteria</taxon>
        <taxon>Bacillati</taxon>
        <taxon>Actinomycetota</taxon>
        <taxon>Actinomycetes</taxon>
        <taxon>Micrococcales</taxon>
        <taxon>Brevibacteriaceae</taxon>
        <taxon>Brevibacterium</taxon>
    </lineage>
</organism>
<dbReference type="EMBL" id="DYUK01000060">
    <property type="protein sequence ID" value="HJG79259.1"/>
    <property type="molecule type" value="Genomic_DNA"/>
</dbReference>
<protein>
    <submittedName>
        <fullName evidence="1">Uncharacterized protein</fullName>
    </submittedName>
</protein>